<proteinExistence type="predicted"/>
<gene>
    <name evidence="2" type="ORF">NLS_LOCUS6372</name>
</gene>
<name>A0A3P6V1H7_LITSI</name>
<feature type="region of interest" description="Disordered" evidence="1">
    <location>
        <begin position="16"/>
        <end position="43"/>
    </location>
</feature>
<dbReference type="AlphaFoldDB" id="A0A3P6V1H7"/>
<sequence>MSPLFLPLFASLPHHTTLRPNPQKPSIPSSSLAQPTLKRLKPTRCTPVANREMRLCEIQRYFTDDTEPVMERGVETRHLRVDA</sequence>
<keyword evidence="3" id="KW-1185">Reference proteome</keyword>
<evidence type="ECO:0000313" key="3">
    <source>
        <dbReference type="Proteomes" id="UP000277928"/>
    </source>
</evidence>
<feature type="compositionally biased region" description="Polar residues" evidence="1">
    <location>
        <begin position="18"/>
        <end position="34"/>
    </location>
</feature>
<accession>A0A3P6V1H7</accession>
<dbReference type="Proteomes" id="UP000277928">
    <property type="component" value="Unassembled WGS sequence"/>
</dbReference>
<reference evidence="2 3" key="1">
    <citation type="submission" date="2018-08" db="EMBL/GenBank/DDBJ databases">
        <authorList>
            <person name="Laetsch R D."/>
            <person name="Stevens L."/>
            <person name="Kumar S."/>
            <person name="Blaxter L. M."/>
        </authorList>
    </citation>
    <scope>NUCLEOTIDE SEQUENCE [LARGE SCALE GENOMIC DNA]</scope>
</reference>
<evidence type="ECO:0000313" key="2">
    <source>
        <dbReference type="EMBL" id="VDK83811.1"/>
    </source>
</evidence>
<organism evidence="2 3">
    <name type="scientific">Litomosoides sigmodontis</name>
    <name type="common">Filarial nematode worm</name>
    <dbReference type="NCBI Taxonomy" id="42156"/>
    <lineage>
        <taxon>Eukaryota</taxon>
        <taxon>Metazoa</taxon>
        <taxon>Ecdysozoa</taxon>
        <taxon>Nematoda</taxon>
        <taxon>Chromadorea</taxon>
        <taxon>Rhabditida</taxon>
        <taxon>Spirurina</taxon>
        <taxon>Spiruromorpha</taxon>
        <taxon>Filarioidea</taxon>
        <taxon>Onchocercidae</taxon>
        <taxon>Litomosoides</taxon>
    </lineage>
</organism>
<dbReference type="EMBL" id="UYRX01000556">
    <property type="protein sequence ID" value="VDK83811.1"/>
    <property type="molecule type" value="Genomic_DNA"/>
</dbReference>
<protein>
    <submittedName>
        <fullName evidence="2">Uncharacterized protein</fullName>
    </submittedName>
</protein>
<evidence type="ECO:0000256" key="1">
    <source>
        <dbReference type="SAM" id="MobiDB-lite"/>
    </source>
</evidence>